<dbReference type="Proteomes" id="UP001146120">
    <property type="component" value="Unassembled WGS sequence"/>
</dbReference>
<dbReference type="EMBL" id="DAKRPA010000040">
    <property type="protein sequence ID" value="DBA01877.1"/>
    <property type="molecule type" value="Genomic_DNA"/>
</dbReference>
<dbReference type="AlphaFoldDB" id="A0AAV2Z8B1"/>
<reference evidence="1" key="2">
    <citation type="journal article" date="2023" name="Microbiol Resour">
        <title>Decontamination and Annotation of the Draft Genome Sequence of the Oomycete Lagenidium giganteum ARSEF 373.</title>
        <authorList>
            <person name="Morgan W.R."/>
            <person name="Tartar A."/>
        </authorList>
    </citation>
    <scope>NUCLEOTIDE SEQUENCE</scope>
    <source>
        <strain evidence="1">ARSEF 373</strain>
    </source>
</reference>
<name>A0AAV2Z8B1_9STRA</name>
<comment type="caution">
    <text evidence="1">The sequence shown here is derived from an EMBL/GenBank/DDBJ whole genome shotgun (WGS) entry which is preliminary data.</text>
</comment>
<protein>
    <submittedName>
        <fullName evidence="1">Uncharacterized protein</fullName>
    </submittedName>
</protein>
<proteinExistence type="predicted"/>
<keyword evidence="2" id="KW-1185">Reference proteome</keyword>
<organism evidence="1 2">
    <name type="scientific">Lagenidium giganteum</name>
    <dbReference type="NCBI Taxonomy" id="4803"/>
    <lineage>
        <taxon>Eukaryota</taxon>
        <taxon>Sar</taxon>
        <taxon>Stramenopiles</taxon>
        <taxon>Oomycota</taxon>
        <taxon>Peronosporomycetes</taxon>
        <taxon>Pythiales</taxon>
        <taxon>Pythiaceae</taxon>
    </lineage>
</organism>
<gene>
    <name evidence="1" type="ORF">N0F65_006025</name>
</gene>
<evidence type="ECO:0000313" key="2">
    <source>
        <dbReference type="Proteomes" id="UP001146120"/>
    </source>
</evidence>
<evidence type="ECO:0000313" key="1">
    <source>
        <dbReference type="EMBL" id="DBA01877.1"/>
    </source>
</evidence>
<accession>A0AAV2Z8B1</accession>
<reference evidence="1" key="1">
    <citation type="submission" date="2022-11" db="EMBL/GenBank/DDBJ databases">
        <authorList>
            <person name="Morgan W.R."/>
            <person name="Tartar A."/>
        </authorList>
    </citation>
    <scope>NUCLEOTIDE SEQUENCE</scope>
    <source>
        <strain evidence="1">ARSEF 373</strain>
    </source>
</reference>
<sequence length="277" mass="31707">MENAFPFTPPTRRTASPCFLFLIAFELWRTLSRRLYFSQSHTTPASRNLQLFLIKCLVRDPTCGPLGMQLNEDEKQCFTRLKKAGIVTQDGQGYLMFASPLAERYYNKWLFPNRAESNPKSLQELIRKVIRSMSASVLRQSVVRPDNSPEEAAFQHQFMAALARHTLPTCYICPELSRVFPDSPRQLDQRIDGEIDFYLNGSLRWGIELLVNGNGIGEHMARFAVGGKYAALAVKDYAVVDLRCNQTGRITNVIRKPERITVLSRREIFRHVAAYLD</sequence>